<dbReference type="InterPro" id="IPR035915">
    <property type="entry name" value="Plakin_repeat_sf"/>
</dbReference>
<accession>A0AAE0S0I3</accession>
<dbReference type="Proteomes" id="UP001195483">
    <property type="component" value="Unassembled WGS sequence"/>
</dbReference>
<keyword evidence="5" id="KW-0677">Repeat</keyword>
<evidence type="ECO:0000256" key="2">
    <source>
        <dbReference type="ARBA" id="ARBA00022443"/>
    </source>
</evidence>
<dbReference type="Gene3D" id="1.20.58.60">
    <property type="match status" value="17"/>
</dbReference>
<keyword evidence="2 8" id="KW-0728">SH3 domain</keyword>
<dbReference type="Gene3D" id="1.10.238.10">
    <property type="entry name" value="EF-hand"/>
    <property type="match status" value="1"/>
</dbReference>
<keyword evidence="9" id="KW-0175">Coiled coil</keyword>
<dbReference type="CDD" id="cd00051">
    <property type="entry name" value="EFh"/>
    <property type="match status" value="1"/>
</dbReference>
<proteinExistence type="predicted"/>
<comment type="caution">
    <text evidence="14">The sequence shown here is derived from an EMBL/GenBank/DDBJ whole genome shotgun (WGS) entry which is preliminary data.</text>
</comment>
<gene>
    <name evidence="14" type="ORF">CHS0354_012469</name>
</gene>
<evidence type="ECO:0000256" key="4">
    <source>
        <dbReference type="ARBA" id="ARBA00022553"/>
    </source>
</evidence>
<dbReference type="InterPro" id="IPR002017">
    <property type="entry name" value="Spectrin_repeat"/>
</dbReference>
<feature type="domain" description="SH3" evidence="11">
    <location>
        <begin position="249"/>
        <end position="306"/>
    </location>
</feature>
<sequence length="3454" mass="393274">MGTRRETGSLEQCLGSIKDSQETVQKIPFRHNYRGVQQELEKLQEESEKVNSLKRNVDEICRSKGDTKESKGLETEYRVLEDQALQKKRCLETVLYVTEVENLFQNVQSEFEDRAIYLTEREQVFDSIFRNEHMEESARMHRDCVYTLRNSWTWLSTVSACMEIHLQNAAEYQQFFHDCHYLVEDMQAFLHWLNSENMRSRVETDEPETIIRHLRQVTNRLLDYQIRVERIGDRSRNIYPIHLRKNLKDYPIKARVLVNYEHNEVSVKEGEECTVLDNSDSEAWQIRCNDGKESEVPGVILVIPPPDRKAYHESQRVKDQLIINWDTAMRRLQIQLTQYMTLSVQDTPEKELYNISSNQKADLMKLINEAVQLLRPPSTDNVDFKGLVIQATNFRKLLSQVKPGETDVKNLSIETWQSNGKIFTLYKEFITYAKTYKRAISSSREKTDLMLRNGKGPVYSSKAYFERALPLFDIDMTTKDTTITHIKAGLYIHERRLGKGPVPPPRRRRPLKKVMSFTPENEQTNSGPEVLQDKQNFVITGIVDPKTSQLLSVFQALSNGILDQINGTYRNPITGETISIPEAINRGLIQADFRENLVNGDISESGFAPLKSTLETKTYPVAGVIDPKTGEWIGVKEAITSGIIDPKKGKYCNPVTGEEMSIMEAVKSGYLVADASLLDEITEEDGMYTFVDFADMSYEVQGVIDPSTGEELTLKRAIQDGIIDLVNSLYRNPHTGETIALADAIKQGYIKAKPVDPSTNPNSSNVLTFKQLLIKKQRFLPGGNDILDDYDEYDAAQDSNRLLQEQLRMKHDVSLPLTKASPGKKVLSLEEAMSQGVLNVGKNQIKLSDGEVVSIEEALKRKLVEPDATKTVLDVYQDSCIGKLMGEGKFDPETGLVNDPATGYTLSLQAAVGQRVINPKIVFLYDIPGNKVMSLSEATERGIFNPETAKYKNPKTGEEMTLTEAYKHHLIDPQIDSDQIVENCDLLSQLEKVADTKIKCICSPYSGELLSLEEAVKAGILDLKNGDVTDPKTGEMITLSAAIKTGKIDSKSGALLLEALSKLSLQEAIKMGKVDPEDGCYVDPTTGKQMSIKDAIQQGLLNPSALMLVDRDNDKITSLGALIASGRFDPETGLYTDPNTGDEMTLVEAIDRELIEPRIVPERYVDSTNSLRVLIDTNKINPRTTNFVAPNGQKMSLRDALAHGFLTMNSQVKIDLETGDVCLASDEDVVRALLDIKKNSDWLHKVEEELAHMRRLSERTEKLRSQRDSTQAMKDKLTDRDEDLRSSIKKAEDLIENNKGEMKEEGTQQLQKLRSSTTDLKVRVDAAVSETVKRCKRLDEMCDDLEQFYTKLQDLDGWLDQAIEESEKLQSSRDSVESQYNAFRDFMEELRGKEEELSRVLKMSDKFRDGCHEYEKEADIFRKRLQFLPPIQEEVEGQVIDDEIESLQVKYKDVSRESTRQLEKLASIVKHKKLFDDLNDKLSTVFPQIEKSLRDINKEEFGKTPEQDSKNFGILKDLKADVIGHERRVKDLVQTGDKLAAVLEEMNMRKKADEVRHVCASLRKKHDDLSEEVINKEQALDESMSKQQSVVNRLEGLKSWIYEVDGRLDETAPISLDKDKLAQQLRDQRLLNVEIDSNKSHVERFAKEAPDMSKENAQELLYDLTERISEIEQKAENRTKELEEVSGSVAELEGSIAELDNWVTEAVESLKSKPKGANQKTLKAKVDTLYEEKKEKEFDMENLRSMATRLMEDSRVTDQCALKESLADVEGKWHELTELLVQQVSLEALTEVDGMLRYLDKAENAINTAEPISMDPETLSVQLRDHTSFNDDLSGKRNTVKDIINKCNRMLRETTNAQTDEIKTRLDSIKMQADIVCQLSAERLQQLESALPLATQYGENQGEIQAWLDEMEAEVRAHGAPGDSLEQIKKQHETLRAAQQHVEDRKPYIDDLNATGLELMELCGDSDAGEIQNKLVSVNERYEKLKQLAREKLRGMSDARNKMTQEVSEFVDNLLEDLHGLNRSVAGADPIPASPDKLKDDQDEIKIVLEELERLKPQIHKVVESAKKFVAQGSEDQSDVDDLKNKISEINGLCSQVQDGALKREKALNDALQVSEKFFDCCGEVMTNLRDLKDNLMSQEPPGVDPATVQEQQKELKELRKDLGKARLSLDECRRKGEQLGTLCGEPGLIEIRKQLEDIHHLADDVHDVAHERDEDLSNAFQHAEKFQQLLDSINSWLPLSEHKLENMKPVSSNPETLRSQINELCFFKSQIHPHVSDIQQMNQELSILKDMYPVAAESLLGPAEEVNAKWADIIRGIGERQAQINSIQIKIGDLDNAMSDAILVLRNAEQELASLENVNGDPKCLETHMKKLQLLQSDLVSQDKACRKINEAVNGLLTQAGEDNPEIKAKQTEMNEMLRNVQADARDKEAKLQEKLRQMKKFVGDVDDMIQWVNELRTELKYDVPFGALPDTAKEQFEGFQRRHQEFLTREEPTKALLDKGGELMGACATEDVTQIADKIRKLQERWNDTKERTQKRKNKMDEHLHNIEEFHGTLKSFTDWLNNAEVTMRGFKYPSKLVDRVVKQMEEHNALKAETEVQAEKMYALDRTGTFLKYFGRKHDTIYIKNLLVGIRLRWKKLLRRTDERGRLFQYAYREDKRFYEAWKSLCDWLDQSARSMSKFMTPSLASKQDLDEHKLFQHQLAGKHPAFYSATRLGRNLKDRCTKTDPEREILQQMLDDLKNKWNSVRSVVSKSQNKLDEALLTSGRAADALSSLLEWLAKVETSLAPDQPILGDLDTIHMLIEQHKTLQQELAAREQTVAAMKASGNLPTSQLEELNTIWDRINRLSDIREGKLKESISLAEEFQEVVQVMREFLPQAEAELKFKSLPEDEVVIIQLIEKHEKFQEELRNHQDCVDKIKNLAEEILLNCHPNAIRFVKYYLTITQTRWDQLLHRAKTRGQRLQDGLRNIQGNAALVEELLSWLTDAQVLLSTKEKDPIPEDLNVVETLVKEHNELHEEITTKNADVERLTKMASTEAKGSSGRQFGSNSRLNEIEFNPRVIALQNKWRTVWRMSVDRKKNLEDALDTLMELESFKNFDFELWKARYLKWIQVKKMRITDFFRRQDKDGDGYLSRDEFVEGMLQSRFPTNRTELNAVFDMFDKDHREFIDYQDFVEAMKPSRHQKDRIKSGKRSLTDAELVHDEIDKELSTCKCRHPFKAEMVDEGKYRFGEKQSIRLVRFLNSTVMVRVGGGWITLTEFLETNDPCRGSRHDRKISFNAYEYTGSSGDSSLRRSRATSSMINLAGGASTSANINMTKNPEFGSTGSLTRTKRLSNSSSNINVPNKPRTPSTPTHRQPPPRHAFGRAITPTSPSPSTFGSRSGTPTTPRTARSPSTPKTSTPARTGRTTPSGRVTPTSGRTTPTMANGPTRKLPPTPLPASSNTKPKDGQTPR</sequence>
<dbReference type="InterPro" id="IPR018247">
    <property type="entry name" value="EF_Hand_1_Ca_BS"/>
</dbReference>
<dbReference type="InterPro" id="IPR036534">
    <property type="entry name" value="GAR_dom_sf"/>
</dbReference>
<reference evidence="14" key="2">
    <citation type="journal article" date="2021" name="Genome Biol. Evol.">
        <title>Developing a high-quality reference genome for a parasitic bivalve with doubly uniparental inheritance (Bivalvia: Unionida).</title>
        <authorList>
            <person name="Smith C.H."/>
        </authorList>
    </citation>
    <scope>NUCLEOTIDE SEQUENCE</scope>
    <source>
        <strain evidence="14">CHS0354</strain>
        <tissue evidence="14">Mantle</tissue>
    </source>
</reference>
<evidence type="ECO:0000256" key="3">
    <source>
        <dbReference type="ARBA" id="ARBA00022490"/>
    </source>
</evidence>
<keyword evidence="7" id="KW-0206">Cytoskeleton</keyword>
<feature type="compositionally biased region" description="Polar residues" evidence="10">
    <location>
        <begin position="3311"/>
        <end position="3356"/>
    </location>
</feature>
<organism evidence="14 15">
    <name type="scientific">Potamilus streckersoni</name>
    <dbReference type="NCBI Taxonomy" id="2493646"/>
    <lineage>
        <taxon>Eukaryota</taxon>
        <taxon>Metazoa</taxon>
        <taxon>Spiralia</taxon>
        <taxon>Lophotrochozoa</taxon>
        <taxon>Mollusca</taxon>
        <taxon>Bivalvia</taxon>
        <taxon>Autobranchia</taxon>
        <taxon>Heteroconchia</taxon>
        <taxon>Palaeoheterodonta</taxon>
        <taxon>Unionida</taxon>
        <taxon>Unionoidea</taxon>
        <taxon>Unionidae</taxon>
        <taxon>Ambleminae</taxon>
        <taxon>Lampsilini</taxon>
        <taxon>Potamilus</taxon>
    </lineage>
</organism>
<evidence type="ECO:0000256" key="6">
    <source>
        <dbReference type="ARBA" id="ARBA00022837"/>
    </source>
</evidence>
<dbReference type="CDD" id="cd00176">
    <property type="entry name" value="SPEC"/>
    <property type="match status" value="9"/>
</dbReference>
<evidence type="ECO:0000259" key="11">
    <source>
        <dbReference type="PROSITE" id="PS50002"/>
    </source>
</evidence>
<evidence type="ECO:0000256" key="10">
    <source>
        <dbReference type="SAM" id="MobiDB-lite"/>
    </source>
</evidence>
<name>A0AAE0S0I3_9BIVA</name>
<dbReference type="EMBL" id="JAEAOA010000760">
    <property type="protein sequence ID" value="KAK3582859.1"/>
    <property type="molecule type" value="Genomic_DNA"/>
</dbReference>
<dbReference type="PANTHER" id="PTHR23169">
    <property type="entry name" value="ENVOPLAKIN"/>
    <property type="match status" value="1"/>
</dbReference>
<feature type="compositionally biased region" description="Low complexity" evidence="10">
    <location>
        <begin position="3370"/>
        <end position="3406"/>
    </location>
</feature>
<dbReference type="PANTHER" id="PTHR23169:SF23">
    <property type="entry name" value="SHORT STOP, ISOFORM H"/>
    <property type="match status" value="1"/>
</dbReference>
<evidence type="ECO:0000256" key="9">
    <source>
        <dbReference type="SAM" id="Coils"/>
    </source>
</evidence>
<evidence type="ECO:0000313" key="14">
    <source>
        <dbReference type="EMBL" id="KAK3582859.1"/>
    </source>
</evidence>
<keyword evidence="4" id="KW-0597">Phosphoprotein</keyword>
<evidence type="ECO:0000259" key="12">
    <source>
        <dbReference type="PROSITE" id="PS50222"/>
    </source>
</evidence>
<feature type="coiled-coil region" evidence="9">
    <location>
        <begin position="1925"/>
        <end position="1999"/>
    </location>
</feature>
<keyword evidence="3" id="KW-0963">Cytoplasm</keyword>
<feature type="domain" description="EF-hand" evidence="12">
    <location>
        <begin position="3150"/>
        <end position="3185"/>
    </location>
</feature>
<feature type="compositionally biased region" description="Polar residues" evidence="10">
    <location>
        <begin position="3407"/>
        <end position="3428"/>
    </location>
</feature>
<dbReference type="Pfam" id="PF13499">
    <property type="entry name" value="EF-hand_7"/>
    <property type="match status" value="1"/>
</dbReference>
<feature type="coiled-coil region" evidence="9">
    <location>
        <begin position="1515"/>
        <end position="1579"/>
    </location>
</feature>
<evidence type="ECO:0000259" key="13">
    <source>
        <dbReference type="PROSITE" id="PS51460"/>
    </source>
</evidence>
<evidence type="ECO:0000256" key="1">
    <source>
        <dbReference type="ARBA" id="ARBA00004245"/>
    </source>
</evidence>
<dbReference type="InterPro" id="IPR018159">
    <property type="entry name" value="Spectrin/alpha-actinin"/>
</dbReference>
<dbReference type="GO" id="GO:0005509">
    <property type="term" value="F:calcium ion binding"/>
    <property type="evidence" value="ECO:0007669"/>
    <property type="project" value="InterPro"/>
</dbReference>
<feature type="coiled-coil region" evidence="9">
    <location>
        <begin position="1654"/>
        <end position="1681"/>
    </location>
</feature>
<dbReference type="InterPro" id="IPR041615">
    <property type="entry name" value="Desmoplakin_SH3"/>
</dbReference>
<keyword evidence="6" id="KW-0106">Calcium</keyword>
<reference evidence="14" key="3">
    <citation type="submission" date="2023-05" db="EMBL/GenBank/DDBJ databases">
        <authorList>
            <person name="Smith C.H."/>
        </authorList>
    </citation>
    <scope>NUCLEOTIDE SEQUENCE</scope>
    <source>
        <strain evidence="14">CHS0354</strain>
        <tissue evidence="14">Mantle</tissue>
    </source>
</reference>
<evidence type="ECO:0008006" key="16">
    <source>
        <dbReference type="Google" id="ProtNLM"/>
    </source>
</evidence>
<dbReference type="Pfam" id="PF00435">
    <property type="entry name" value="Spectrin"/>
    <property type="match status" value="9"/>
</dbReference>
<dbReference type="Pfam" id="PF02187">
    <property type="entry name" value="GAS2"/>
    <property type="match status" value="1"/>
</dbReference>
<feature type="region of interest" description="Disordered" evidence="10">
    <location>
        <begin position="3311"/>
        <end position="3454"/>
    </location>
</feature>
<dbReference type="InterPro" id="IPR001452">
    <property type="entry name" value="SH3_domain"/>
</dbReference>
<dbReference type="GO" id="GO:0005886">
    <property type="term" value="C:plasma membrane"/>
    <property type="evidence" value="ECO:0007669"/>
    <property type="project" value="UniProtKB-SubCell"/>
</dbReference>
<dbReference type="InterPro" id="IPR003108">
    <property type="entry name" value="GAR_dom"/>
</dbReference>
<dbReference type="Gene3D" id="3.90.1290.10">
    <property type="entry name" value="Plakin repeat"/>
    <property type="match status" value="4"/>
</dbReference>
<dbReference type="InterPro" id="IPR002048">
    <property type="entry name" value="EF_hand_dom"/>
</dbReference>
<dbReference type="SUPFAM" id="SSF75399">
    <property type="entry name" value="Plakin repeat"/>
    <property type="match status" value="5"/>
</dbReference>
<dbReference type="Gene3D" id="2.30.30.40">
    <property type="entry name" value="SH3 Domains"/>
    <property type="match status" value="1"/>
</dbReference>
<dbReference type="SUPFAM" id="SSF46966">
    <property type="entry name" value="Spectrin repeat"/>
    <property type="match status" value="14"/>
</dbReference>
<reference evidence="14" key="1">
    <citation type="journal article" date="2021" name="Genome Biol. Evol.">
        <title>A High-Quality Reference Genome for a Parasitic Bivalve with Doubly Uniparental Inheritance (Bivalvia: Unionida).</title>
        <authorList>
            <person name="Smith C.H."/>
        </authorList>
    </citation>
    <scope>NUCLEOTIDE SEQUENCE</scope>
    <source>
        <strain evidence="14">CHS0354</strain>
    </source>
</reference>
<dbReference type="InterPro" id="IPR043197">
    <property type="entry name" value="Plakin"/>
</dbReference>
<dbReference type="PROSITE" id="PS50222">
    <property type="entry name" value="EF_HAND_2"/>
    <property type="match status" value="2"/>
</dbReference>
<feature type="region of interest" description="Disordered" evidence="10">
    <location>
        <begin position="1259"/>
        <end position="1283"/>
    </location>
</feature>
<dbReference type="InterPro" id="IPR001101">
    <property type="entry name" value="Plectin_repeat"/>
</dbReference>
<dbReference type="Gene3D" id="3.30.920.20">
    <property type="entry name" value="Gas2-like domain"/>
    <property type="match status" value="1"/>
</dbReference>
<dbReference type="SMART" id="SM00150">
    <property type="entry name" value="SPEC"/>
    <property type="match status" value="16"/>
</dbReference>
<dbReference type="PROSITE" id="PS50002">
    <property type="entry name" value="SH3"/>
    <property type="match status" value="1"/>
</dbReference>
<dbReference type="SMART" id="SM00250">
    <property type="entry name" value="PLEC"/>
    <property type="match status" value="10"/>
</dbReference>
<dbReference type="GO" id="GO:0008017">
    <property type="term" value="F:microtubule binding"/>
    <property type="evidence" value="ECO:0007669"/>
    <property type="project" value="InterPro"/>
</dbReference>
<feature type="coiled-coil region" evidence="9">
    <location>
        <begin position="2149"/>
        <end position="2176"/>
    </location>
</feature>
<keyword evidence="15" id="KW-1185">Reference proteome</keyword>
<comment type="subcellular location">
    <subcellularLocation>
        <location evidence="1">Cytoplasm</location>
        <location evidence="1">Cytoskeleton</location>
    </subcellularLocation>
</comment>
<evidence type="ECO:0000256" key="5">
    <source>
        <dbReference type="ARBA" id="ARBA00022737"/>
    </source>
</evidence>
<dbReference type="Pfam" id="PF17902">
    <property type="entry name" value="SH3_10"/>
    <property type="match status" value="1"/>
</dbReference>
<dbReference type="SUPFAM" id="SSF143575">
    <property type="entry name" value="GAS2 domain-like"/>
    <property type="match status" value="1"/>
</dbReference>
<dbReference type="SMART" id="SM00243">
    <property type="entry name" value="GAS2"/>
    <property type="match status" value="1"/>
</dbReference>
<evidence type="ECO:0000313" key="15">
    <source>
        <dbReference type="Proteomes" id="UP001195483"/>
    </source>
</evidence>
<dbReference type="SUPFAM" id="SSF47473">
    <property type="entry name" value="EF-hand"/>
    <property type="match status" value="1"/>
</dbReference>
<feature type="domain" description="EF-hand" evidence="12">
    <location>
        <begin position="3114"/>
        <end position="3149"/>
    </location>
</feature>
<dbReference type="PROSITE" id="PS00018">
    <property type="entry name" value="EF_HAND_1"/>
    <property type="match status" value="1"/>
</dbReference>
<evidence type="ECO:0000256" key="8">
    <source>
        <dbReference type="PROSITE-ProRule" id="PRU00192"/>
    </source>
</evidence>
<dbReference type="InterPro" id="IPR011992">
    <property type="entry name" value="EF-hand-dom_pair"/>
</dbReference>
<dbReference type="SMART" id="SM00054">
    <property type="entry name" value="EFh"/>
    <property type="match status" value="2"/>
</dbReference>
<dbReference type="GO" id="GO:0005856">
    <property type="term" value="C:cytoskeleton"/>
    <property type="evidence" value="ECO:0007669"/>
    <property type="project" value="UniProtKB-SubCell"/>
</dbReference>
<feature type="coiled-coil region" evidence="9">
    <location>
        <begin position="33"/>
        <end position="63"/>
    </location>
</feature>
<protein>
    <recommendedName>
        <fullName evidence="16">Dystonin</fullName>
    </recommendedName>
</protein>
<evidence type="ECO:0000256" key="7">
    <source>
        <dbReference type="ARBA" id="ARBA00023212"/>
    </source>
</evidence>
<feature type="domain" description="GAR" evidence="13">
    <location>
        <begin position="3197"/>
        <end position="3269"/>
    </location>
</feature>
<dbReference type="PROSITE" id="PS51460">
    <property type="entry name" value="GAR"/>
    <property type="match status" value="1"/>
</dbReference>
<dbReference type="GO" id="GO:0045104">
    <property type="term" value="P:intermediate filament cytoskeleton organization"/>
    <property type="evidence" value="ECO:0007669"/>
    <property type="project" value="InterPro"/>
</dbReference>